<dbReference type="EMBL" id="JAVDWE010000016">
    <property type="protein sequence ID" value="MDR7096711.1"/>
    <property type="molecule type" value="Genomic_DNA"/>
</dbReference>
<keyword evidence="2" id="KW-1185">Reference proteome</keyword>
<comment type="caution">
    <text evidence="1">The sequence shown here is derived from an EMBL/GenBank/DDBJ whole genome shotgun (WGS) entry which is preliminary data.</text>
</comment>
<gene>
    <name evidence="1" type="ORF">J2X09_004468</name>
</gene>
<evidence type="ECO:0000313" key="1">
    <source>
        <dbReference type="EMBL" id="MDR7096711.1"/>
    </source>
</evidence>
<evidence type="ECO:0000313" key="2">
    <source>
        <dbReference type="Proteomes" id="UP001265550"/>
    </source>
</evidence>
<name>A0ABU1VGV4_9BURK</name>
<dbReference type="SUPFAM" id="SSF52833">
    <property type="entry name" value="Thioredoxin-like"/>
    <property type="match status" value="1"/>
</dbReference>
<proteinExistence type="predicted"/>
<dbReference type="CDD" id="cd02980">
    <property type="entry name" value="TRX_Fd_family"/>
    <property type="match status" value="1"/>
</dbReference>
<dbReference type="RefSeq" id="WP_204734373.1">
    <property type="nucleotide sequence ID" value="NZ_JAVDWE010000016.1"/>
</dbReference>
<accession>A0ABU1VGV4</accession>
<dbReference type="InterPro" id="IPR036249">
    <property type="entry name" value="Thioredoxin-like_sf"/>
</dbReference>
<dbReference type="Gene3D" id="3.40.30.10">
    <property type="entry name" value="Glutaredoxin"/>
    <property type="match status" value="1"/>
</dbReference>
<organism evidence="1 2">
    <name type="scientific">Hydrogenophaga laconesensis</name>
    <dbReference type="NCBI Taxonomy" id="1805971"/>
    <lineage>
        <taxon>Bacteria</taxon>
        <taxon>Pseudomonadati</taxon>
        <taxon>Pseudomonadota</taxon>
        <taxon>Betaproteobacteria</taxon>
        <taxon>Burkholderiales</taxon>
        <taxon>Comamonadaceae</taxon>
        <taxon>Hydrogenophaga</taxon>
    </lineage>
</organism>
<reference evidence="1 2" key="1">
    <citation type="submission" date="2023-07" db="EMBL/GenBank/DDBJ databases">
        <title>Sorghum-associated microbial communities from plants grown in Nebraska, USA.</title>
        <authorList>
            <person name="Schachtman D."/>
        </authorList>
    </citation>
    <scope>NUCLEOTIDE SEQUENCE [LARGE SCALE GENOMIC DNA]</scope>
    <source>
        <strain evidence="1 2">BE240</strain>
    </source>
</reference>
<protein>
    <submittedName>
        <fullName evidence="1">(2Fe-2S) ferredoxin</fullName>
    </submittedName>
</protein>
<dbReference type="Proteomes" id="UP001265550">
    <property type="component" value="Unassembled WGS sequence"/>
</dbReference>
<sequence length="112" mass="12431">MSENTSYYERHIFFCLNQRDNGEASCAQHRAQAAFDRCKSQAKAMGLSGVGKVRVNKAGCLDRCAGGPIAVVYPEAVWYSYVDEHDIDEIVQSHLRDGVVVERLVTPPDVGR</sequence>